<evidence type="ECO:0000256" key="4">
    <source>
        <dbReference type="ARBA" id="ARBA00022833"/>
    </source>
</evidence>
<dbReference type="GO" id="GO:0009788">
    <property type="term" value="P:negative regulation of abscisic acid-activated signaling pathway"/>
    <property type="evidence" value="ECO:0007669"/>
    <property type="project" value="InterPro"/>
</dbReference>
<dbReference type="Pfam" id="PF13912">
    <property type="entry name" value="zf-C2H2_6"/>
    <property type="match status" value="1"/>
</dbReference>
<evidence type="ECO:0000313" key="10">
    <source>
        <dbReference type="Proteomes" id="UP000027120"/>
    </source>
</evidence>
<sequence length="286" mass="32128">MKALFLEASSAEASSIILASSSEETSCMGKSDENKRMKMKHVVDAIDESRRPESSSSLLLDLRLYNDDYLVCGSGLFNRMSMMNNNHCHEENNGHPTSSEKKSSEARVFSCNYCKREFSTSQALGGHQNAHKQERAVAKRRQGVDQDVGAAAFGNQHFSFYSPYYSRFSPYYGSFNRSLGVKMNSMIHKPVAYGSHPWPSANYRFGLGSWLVRQGMNMKDPQQTRMRMNGLGISGPSSRFEERDALAATNIIHKDNPIGVDFLQRGDPFKSDHQEDPTELDLSLKL</sequence>
<name>A0A067DJM2_CITSI</name>
<evidence type="ECO:0000259" key="8">
    <source>
        <dbReference type="PROSITE" id="PS50157"/>
    </source>
</evidence>
<gene>
    <name evidence="9" type="ORF">CISIN_1g046965mg</name>
</gene>
<proteinExistence type="predicted"/>
<dbReference type="Gene3D" id="3.30.160.60">
    <property type="entry name" value="Classic Zinc Finger"/>
    <property type="match status" value="1"/>
</dbReference>
<feature type="compositionally biased region" description="Basic and acidic residues" evidence="7">
    <location>
        <begin position="267"/>
        <end position="286"/>
    </location>
</feature>
<dbReference type="GO" id="GO:0005634">
    <property type="term" value="C:nucleus"/>
    <property type="evidence" value="ECO:0007669"/>
    <property type="project" value="UniProtKB-SubCell"/>
</dbReference>
<reference evidence="9 10" key="1">
    <citation type="submission" date="2014-04" db="EMBL/GenBank/DDBJ databases">
        <authorList>
            <consortium name="International Citrus Genome Consortium"/>
            <person name="Gmitter F."/>
            <person name="Chen C."/>
            <person name="Farmerie W."/>
            <person name="Harkins T."/>
            <person name="Desany B."/>
            <person name="Mohiuddin M."/>
            <person name="Kodira C."/>
            <person name="Borodovsky M."/>
            <person name="Lomsadze A."/>
            <person name="Burns P."/>
            <person name="Jenkins J."/>
            <person name="Prochnik S."/>
            <person name="Shu S."/>
            <person name="Chapman J."/>
            <person name="Pitluck S."/>
            <person name="Schmutz J."/>
            <person name="Rokhsar D."/>
        </authorList>
    </citation>
    <scope>NUCLEOTIDE SEQUENCE</scope>
</reference>
<evidence type="ECO:0000256" key="7">
    <source>
        <dbReference type="SAM" id="MobiDB-lite"/>
    </source>
</evidence>
<evidence type="ECO:0000256" key="1">
    <source>
        <dbReference type="ARBA" id="ARBA00004123"/>
    </source>
</evidence>
<dbReference type="Proteomes" id="UP000027120">
    <property type="component" value="Unassembled WGS sequence"/>
</dbReference>
<protein>
    <recommendedName>
        <fullName evidence="8">C2H2-type domain-containing protein</fullName>
    </recommendedName>
</protein>
<keyword evidence="3 6" id="KW-0863">Zinc-finger</keyword>
<keyword evidence="10" id="KW-1185">Reference proteome</keyword>
<dbReference type="PANTHER" id="PTHR47287">
    <property type="entry name" value="C2H2 AND C2HC ZINC FINGERS SUPERFAMILY PROTEIN"/>
    <property type="match status" value="1"/>
</dbReference>
<evidence type="ECO:0000256" key="5">
    <source>
        <dbReference type="ARBA" id="ARBA00023242"/>
    </source>
</evidence>
<dbReference type="InterPro" id="IPR036236">
    <property type="entry name" value="Znf_C2H2_sf"/>
</dbReference>
<dbReference type="EMBL" id="KK785406">
    <property type="protein sequence ID" value="KDO43088.1"/>
    <property type="molecule type" value="Genomic_DNA"/>
</dbReference>
<dbReference type="InterPro" id="IPR044246">
    <property type="entry name" value="ZFP3-like"/>
</dbReference>
<accession>A0A067DJM2</accession>
<dbReference type="eggNOG" id="ENOG502S3I6">
    <property type="taxonomic scope" value="Eukaryota"/>
</dbReference>
<evidence type="ECO:0000256" key="2">
    <source>
        <dbReference type="ARBA" id="ARBA00022723"/>
    </source>
</evidence>
<evidence type="ECO:0000313" key="9">
    <source>
        <dbReference type="EMBL" id="KDO43088.1"/>
    </source>
</evidence>
<keyword evidence="4" id="KW-0862">Zinc</keyword>
<dbReference type="PANTHER" id="PTHR47287:SF9">
    <property type="entry name" value="ZINC FINGER PROTEIN 4-LIKE"/>
    <property type="match status" value="1"/>
</dbReference>
<dbReference type="SUPFAM" id="SSF57667">
    <property type="entry name" value="beta-beta-alpha zinc fingers"/>
    <property type="match status" value="1"/>
</dbReference>
<dbReference type="PROSITE" id="PS50157">
    <property type="entry name" value="ZINC_FINGER_C2H2_2"/>
    <property type="match status" value="1"/>
</dbReference>
<keyword evidence="2" id="KW-0479">Metal-binding</keyword>
<dbReference type="GO" id="GO:0008270">
    <property type="term" value="F:zinc ion binding"/>
    <property type="evidence" value="ECO:0007669"/>
    <property type="project" value="UniProtKB-KW"/>
</dbReference>
<evidence type="ECO:0000256" key="3">
    <source>
        <dbReference type="ARBA" id="ARBA00022771"/>
    </source>
</evidence>
<dbReference type="PROSITE" id="PS00028">
    <property type="entry name" value="ZINC_FINGER_C2H2_1"/>
    <property type="match status" value="1"/>
</dbReference>
<evidence type="ECO:0000256" key="6">
    <source>
        <dbReference type="PROSITE-ProRule" id="PRU00042"/>
    </source>
</evidence>
<organism evidence="9 10">
    <name type="scientific">Citrus sinensis</name>
    <name type="common">Sweet orange</name>
    <name type="synonym">Citrus aurantium var. sinensis</name>
    <dbReference type="NCBI Taxonomy" id="2711"/>
    <lineage>
        <taxon>Eukaryota</taxon>
        <taxon>Viridiplantae</taxon>
        <taxon>Streptophyta</taxon>
        <taxon>Embryophyta</taxon>
        <taxon>Tracheophyta</taxon>
        <taxon>Spermatophyta</taxon>
        <taxon>Magnoliopsida</taxon>
        <taxon>eudicotyledons</taxon>
        <taxon>Gunneridae</taxon>
        <taxon>Pentapetalae</taxon>
        <taxon>rosids</taxon>
        <taxon>malvids</taxon>
        <taxon>Sapindales</taxon>
        <taxon>Rutaceae</taxon>
        <taxon>Aurantioideae</taxon>
        <taxon>Citrus</taxon>
    </lineage>
</organism>
<dbReference type="STRING" id="2711.A0A067DJM2"/>
<dbReference type="InterPro" id="IPR013087">
    <property type="entry name" value="Znf_C2H2_type"/>
</dbReference>
<feature type="domain" description="C2H2-type" evidence="8">
    <location>
        <begin position="109"/>
        <end position="136"/>
    </location>
</feature>
<comment type="subcellular location">
    <subcellularLocation>
        <location evidence="1">Nucleus</location>
    </subcellularLocation>
</comment>
<dbReference type="AlphaFoldDB" id="A0A067DJM2"/>
<dbReference type="PaxDb" id="2711-XP_006471333.1"/>
<feature type="region of interest" description="Disordered" evidence="7">
    <location>
        <begin position="266"/>
        <end position="286"/>
    </location>
</feature>
<keyword evidence="5" id="KW-0539">Nucleus</keyword>